<sequence length="351" mass="38217">MSPGVRSVEWVRSEVPFGNPLIDEVEHLYYSATAPKKGGPSLKRLPAVGVSRPPSRPGAPTSPAQAIAWPRPITPVFPHPLDGEGIWAPAGPPIDKGQPVLVSTYRPEVDYPGIVAYVGWFDHTRTAIGYYPGRYEPPHAAVRGPMMVPSSQRSRLLATFNGGFTYVDGHNGSTDNGLVNEPLKRGNATLVGYRDGRLDIVNWTGGRTTGPDVAWARQSLAPIVENGRVNPALNADPNSPQWGYTLGGVTRVWRTGVGIDARGNLIYVAAPGQTVITLARILQHVGAVRAMEFDINPEWHTFITYSHLHGLDPTEVGPNPMQSDHRYLVPDDRDFFAVYQRSPGPVTVPFT</sequence>
<dbReference type="Pfam" id="PF09992">
    <property type="entry name" value="NAGPA"/>
    <property type="match status" value="1"/>
</dbReference>
<comment type="caution">
    <text evidence="2">The sequence shown here is derived from an EMBL/GenBank/DDBJ whole genome shotgun (WGS) entry which is preliminary data.</text>
</comment>
<evidence type="ECO:0000259" key="1">
    <source>
        <dbReference type="Pfam" id="PF09992"/>
    </source>
</evidence>
<gene>
    <name evidence="2" type="ORF">FB474_3671</name>
</gene>
<evidence type="ECO:0000313" key="3">
    <source>
        <dbReference type="Proteomes" id="UP000319514"/>
    </source>
</evidence>
<organism evidence="2 3">
    <name type="scientific">Oryzihumus leptocrescens</name>
    <dbReference type="NCBI Taxonomy" id="297536"/>
    <lineage>
        <taxon>Bacteria</taxon>
        <taxon>Bacillati</taxon>
        <taxon>Actinomycetota</taxon>
        <taxon>Actinomycetes</taxon>
        <taxon>Micrococcales</taxon>
        <taxon>Intrasporangiaceae</taxon>
        <taxon>Oryzihumus</taxon>
    </lineage>
</organism>
<dbReference type="AlphaFoldDB" id="A0A542Z9B8"/>
<dbReference type="InterPro" id="IPR018711">
    <property type="entry name" value="NAGPA"/>
</dbReference>
<dbReference type="EMBL" id="VFOQ01000002">
    <property type="protein sequence ID" value="TQL56905.1"/>
    <property type="molecule type" value="Genomic_DNA"/>
</dbReference>
<proteinExistence type="predicted"/>
<reference evidence="2 3" key="1">
    <citation type="submission" date="2019-06" db="EMBL/GenBank/DDBJ databases">
        <title>Sequencing the genomes of 1000 actinobacteria strains.</title>
        <authorList>
            <person name="Klenk H.-P."/>
        </authorList>
    </citation>
    <scope>NUCLEOTIDE SEQUENCE [LARGE SCALE GENOMIC DNA]</scope>
    <source>
        <strain evidence="2 3">DSM 18082</strain>
    </source>
</reference>
<evidence type="ECO:0000313" key="2">
    <source>
        <dbReference type="EMBL" id="TQL56905.1"/>
    </source>
</evidence>
<feature type="domain" description="Phosphodiester glycosidase" evidence="1">
    <location>
        <begin position="158"/>
        <end position="294"/>
    </location>
</feature>
<dbReference type="Proteomes" id="UP000319514">
    <property type="component" value="Unassembled WGS sequence"/>
</dbReference>
<accession>A0A542Z9B8</accession>
<protein>
    <submittedName>
        <fullName evidence="2">Uncharacterized protein DUF2233</fullName>
    </submittedName>
</protein>
<keyword evidence="3" id="KW-1185">Reference proteome</keyword>
<name>A0A542Z9B8_9MICO</name>